<evidence type="ECO:0008006" key="5">
    <source>
        <dbReference type="Google" id="ProtNLM"/>
    </source>
</evidence>
<dbReference type="Proteomes" id="UP000556026">
    <property type="component" value="Unassembled WGS sequence"/>
</dbReference>
<feature type="signal peptide" evidence="2">
    <location>
        <begin position="1"/>
        <end position="29"/>
    </location>
</feature>
<sequence length="126" mass="12851">MRNIKRMLLKTLAIAVFSGLTLGGGNALATMDTGSGGHGHLGVTDESSGSGGGGMNPGSDSNNDNQSYPSSDYYQGSTDQSGSGSATGGSTEDQVITHDRGTTVNGTFWPDYSHEVGPGGVDYWAK</sequence>
<gene>
    <name evidence="3" type="ORF">GMST_09640</name>
</gene>
<feature type="chain" id="PRO_5028210255" description="Lipoprotein" evidence="2">
    <location>
        <begin position="30"/>
        <end position="126"/>
    </location>
</feature>
<dbReference type="RefSeq" id="WP_183353493.1">
    <property type="nucleotide sequence ID" value="NZ_BLXX01000002.1"/>
</dbReference>
<dbReference type="AlphaFoldDB" id="A0A6V8MG24"/>
<name>A0A6V8MG24_9BACT</name>
<evidence type="ECO:0000313" key="4">
    <source>
        <dbReference type="Proteomes" id="UP000556026"/>
    </source>
</evidence>
<feature type="region of interest" description="Disordered" evidence="1">
    <location>
        <begin position="27"/>
        <end position="126"/>
    </location>
</feature>
<feature type="compositionally biased region" description="Polar residues" evidence="1">
    <location>
        <begin position="66"/>
        <end position="75"/>
    </location>
</feature>
<proteinExistence type="predicted"/>
<keyword evidence="2" id="KW-0732">Signal</keyword>
<evidence type="ECO:0000256" key="2">
    <source>
        <dbReference type="SAM" id="SignalP"/>
    </source>
</evidence>
<protein>
    <recommendedName>
        <fullName evidence="5">Lipoprotein</fullName>
    </recommendedName>
</protein>
<reference evidence="4" key="1">
    <citation type="submission" date="2020-06" db="EMBL/GenBank/DDBJ databases">
        <title>Draft genomic sequence of Geomonas sp. Red330.</title>
        <authorList>
            <person name="Itoh H."/>
            <person name="Zhenxing X."/>
            <person name="Ushijima N."/>
            <person name="Masuda Y."/>
            <person name="Shiratori Y."/>
            <person name="Senoo K."/>
        </authorList>
    </citation>
    <scope>NUCLEOTIDE SEQUENCE [LARGE SCALE GENOMIC DNA]</scope>
    <source>
        <strain evidence="4">Red330</strain>
    </source>
</reference>
<dbReference type="EMBL" id="BLXX01000002">
    <property type="protein sequence ID" value="GFO58639.1"/>
    <property type="molecule type" value="Genomic_DNA"/>
</dbReference>
<accession>A0A6V8MG24</accession>
<evidence type="ECO:0000313" key="3">
    <source>
        <dbReference type="EMBL" id="GFO58639.1"/>
    </source>
</evidence>
<keyword evidence="4" id="KW-1185">Reference proteome</keyword>
<feature type="compositionally biased region" description="Low complexity" evidence="1">
    <location>
        <begin position="76"/>
        <end position="91"/>
    </location>
</feature>
<comment type="caution">
    <text evidence="3">The sequence shown here is derived from an EMBL/GenBank/DDBJ whole genome shotgun (WGS) entry which is preliminary data.</text>
</comment>
<evidence type="ECO:0000256" key="1">
    <source>
        <dbReference type="SAM" id="MobiDB-lite"/>
    </source>
</evidence>
<organism evidence="3 4">
    <name type="scientific">Geomonas silvestris</name>
    <dbReference type="NCBI Taxonomy" id="2740184"/>
    <lineage>
        <taxon>Bacteria</taxon>
        <taxon>Pseudomonadati</taxon>
        <taxon>Thermodesulfobacteriota</taxon>
        <taxon>Desulfuromonadia</taxon>
        <taxon>Geobacterales</taxon>
        <taxon>Geobacteraceae</taxon>
        <taxon>Geomonas</taxon>
    </lineage>
</organism>